<name>A0A2N4SZS5_9MICC</name>
<keyword evidence="6 8" id="KW-0472">Membrane</keyword>
<feature type="transmembrane region" description="Helical" evidence="8">
    <location>
        <begin position="283"/>
        <end position="298"/>
    </location>
</feature>
<feature type="transmembrane region" description="Helical" evidence="8">
    <location>
        <begin position="257"/>
        <end position="276"/>
    </location>
</feature>
<feature type="transmembrane region" description="Helical" evidence="8">
    <location>
        <begin position="127"/>
        <end position="156"/>
    </location>
</feature>
<dbReference type="GO" id="GO:0016758">
    <property type="term" value="F:hexosyltransferase activity"/>
    <property type="evidence" value="ECO:0007669"/>
    <property type="project" value="InterPro"/>
</dbReference>
<feature type="transmembrane region" description="Helical" evidence="8">
    <location>
        <begin position="358"/>
        <end position="379"/>
    </location>
</feature>
<evidence type="ECO:0000256" key="1">
    <source>
        <dbReference type="ARBA" id="ARBA00004651"/>
    </source>
</evidence>
<evidence type="ECO:0000256" key="7">
    <source>
        <dbReference type="ARBA" id="ARBA00024033"/>
    </source>
</evidence>
<feature type="transmembrane region" description="Helical" evidence="8">
    <location>
        <begin position="69"/>
        <end position="89"/>
    </location>
</feature>
<dbReference type="EMBL" id="LOMZ01000001">
    <property type="protein sequence ID" value="PLC11487.1"/>
    <property type="molecule type" value="Genomic_DNA"/>
</dbReference>
<comment type="caution">
    <text evidence="9">The sequence shown here is derived from an EMBL/GenBank/DDBJ whole genome shotgun (WGS) entry which is preliminary data.</text>
</comment>
<dbReference type="GO" id="GO:0005886">
    <property type="term" value="C:plasma membrane"/>
    <property type="evidence" value="ECO:0007669"/>
    <property type="project" value="UniProtKB-SubCell"/>
</dbReference>
<evidence type="ECO:0000256" key="6">
    <source>
        <dbReference type="ARBA" id="ARBA00023136"/>
    </source>
</evidence>
<gene>
    <name evidence="9" type="ORF">AUQ48_03515</name>
</gene>
<dbReference type="InterPro" id="IPR018584">
    <property type="entry name" value="GT87"/>
</dbReference>
<evidence type="ECO:0000313" key="10">
    <source>
        <dbReference type="Proteomes" id="UP000234632"/>
    </source>
</evidence>
<evidence type="ECO:0000256" key="5">
    <source>
        <dbReference type="ARBA" id="ARBA00022989"/>
    </source>
</evidence>
<feature type="transmembrane region" description="Helical" evidence="8">
    <location>
        <begin position="168"/>
        <end position="189"/>
    </location>
</feature>
<accession>A0A2N4SZS5</accession>
<dbReference type="Pfam" id="PF09594">
    <property type="entry name" value="GT87"/>
    <property type="match status" value="1"/>
</dbReference>
<evidence type="ECO:0000256" key="2">
    <source>
        <dbReference type="ARBA" id="ARBA00022475"/>
    </source>
</evidence>
<sequence length="393" mass="41429">MDPRREPPVSTGERGGTRALLIGASLWTVLMAHLLRLPCRVPGWDAAERLPGLCAPGTAPAGPAGEQPALVGMLTGVLGWFSARVAALLGTDGTVLDGLPGLLLVLAWVGVVAVVSALSGRRQVDAFVLALSPVVVLVGFSAWDLLAVLLMLTALLLHVRGRPLPAGIVLGLAASVALLPLVVLGAVLLQGLRDRYLRDALVVLAGTAATWLLVNGWTLLTAWERLRPGDGSAAVGEASLWRTWARTGLGPEAAGTGAWALPALLLGLAAVLLLVLLARWDPSVVQVSLLLLAVVVLADRQHPLVHALWLLPLVLLARRRWVELAAWQLVEVLWWTGLVLPGRALPGGVLLGQDAQEWLTAARLLFVVWFLVAVAVDVLRGRTAMGGAPARHE</sequence>
<evidence type="ECO:0000256" key="8">
    <source>
        <dbReference type="SAM" id="Phobius"/>
    </source>
</evidence>
<protein>
    <recommendedName>
        <fullName evidence="11">DUF2029 domain-containing protein</fullName>
    </recommendedName>
</protein>
<evidence type="ECO:0000256" key="4">
    <source>
        <dbReference type="ARBA" id="ARBA00022692"/>
    </source>
</evidence>
<proteinExistence type="inferred from homology"/>
<reference evidence="9 10" key="1">
    <citation type="submission" date="2015-12" db="EMBL/GenBank/DDBJ databases">
        <authorList>
            <person name="Shamseldin A."/>
            <person name="Moawad H."/>
            <person name="Abd El-Rahim W.M."/>
            <person name="Sadowsky M.J."/>
        </authorList>
    </citation>
    <scope>NUCLEOTIDE SEQUENCE [LARGE SCALE GENOMIC DNA]</scope>
    <source>
        <strain evidence="9 10">S43</strain>
    </source>
</reference>
<evidence type="ECO:0008006" key="11">
    <source>
        <dbReference type="Google" id="ProtNLM"/>
    </source>
</evidence>
<feature type="transmembrane region" description="Helical" evidence="8">
    <location>
        <begin position="201"/>
        <end position="220"/>
    </location>
</feature>
<comment type="subcellular location">
    <subcellularLocation>
        <location evidence="1">Cell membrane</location>
        <topology evidence="1">Multi-pass membrane protein</topology>
    </subcellularLocation>
</comment>
<evidence type="ECO:0000256" key="3">
    <source>
        <dbReference type="ARBA" id="ARBA00022679"/>
    </source>
</evidence>
<dbReference type="Proteomes" id="UP000234632">
    <property type="component" value="Unassembled WGS sequence"/>
</dbReference>
<evidence type="ECO:0000313" key="9">
    <source>
        <dbReference type="EMBL" id="PLC11487.1"/>
    </source>
</evidence>
<keyword evidence="3" id="KW-0808">Transferase</keyword>
<keyword evidence="4 8" id="KW-0812">Transmembrane</keyword>
<keyword evidence="5 8" id="KW-1133">Transmembrane helix</keyword>
<dbReference type="AlphaFoldDB" id="A0A2N4SZS5"/>
<comment type="similarity">
    <text evidence="7">Belongs to the glycosyltransferase 87 family.</text>
</comment>
<organism evidence="9 10">
    <name type="scientific">Kocuria flava</name>
    <dbReference type="NCBI Taxonomy" id="446860"/>
    <lineage>
        <taxon>Bacteria</taxon>
        <taxon>Bacillati</taxon>
        <taxon>Actinomycetota</taxon>
        <taxon>Actinomycetes</taxon>
        <taxon>Micrococcales</taxon>
        <taxon>Micrococcaceae</taxon>
        <taxon>Kocuria</taxon>
    </lineage>
</organism>
<keyword evidence="2" id="KW-1003">Cell membrane</keyword>
<feature type="transmembrane region" description="Helical" evidence="8">
    <location>
        <begin position="101"/>
        <end position="120"/>
    </location>
</feature>
<feature type="transmembrane region" description="Helical" evidence="8">
    <location>
        <begin position="20"/>
        <end position="39"/>
    </location>
</feature>